<dbReference type="PANTHER" id="PTHR43648">
    <property type="entry name" value="ELECTRON TRANSFER FLAVOPROTEIN BETA SUBUNIT LYSINE METHYLTRANSFERASE"/>
    <property type="match status" value="1"/>
</dbReference>
<evidence type="ECO:0000256" key="2">
    <source>
        <dbReference type="ARBA" id="ARBA00022490"/>
    </source>
</evidence>
<dbReference type="GO" id="GO:0005829">
    <property type="term" value="C:cytosol"/>
    <property type="evidence" value="ECO:0007669"/>
    <property type="project" value="TreeGrafter"/>
</dbReference>
<feature type="binding site" evidence="6">
    <location>
        <position position="229"/>
    </location>
    <ligand>
        <name>S-adenosyl-L-methionine</name>
        <dbReference type="ChEBI" id="CHEBI:59789"/>
    </ligand>
</feature>
<dbReference type="CDD" id="cd02440">
    <property type="entry name" value="AdoMet_MTases"/>
    <property type="match status" value="1"/>
</dbReference>
<dbReference type="GO" id="GO:0016279">
    <property type="term" value="F:protein-lysine N-methyltransferase activity"/>
    <property type="evidence" value="ECO:0007669"/>
    <property type="project" value="TreeGrafter"/>
</dbReference>
<dbReference type="STRING" id="415747.SAMN03097708_00651"/>
<dbReference type="PANTHER" id="PTHR43648:SF1">
    <property type="entry name" value="ELECTRON TRANSFER FLAVOPROTEIN BETA SUBUNIT LYSINE METHYLTRANSFERASE"/>
    <property type="match status" value="1"/>
</dbReference>
<dbReference type="GO" id="GO:0032259">
    <property type="term" value="P:methylation"/>
    <property type="evidence" value="ECO:0007669"/>
    <property type="project" value="UniProtKB-KW"/>
</dbReference>
<keyword evidence="2 6" id="KW-0963">Cytoplasm</keyword>
<sequence length="292" mass="31195">MPWLQLILETDAESADRLSEQLSEAGAAAVTLNDSADQPLFEPLPGATPLWSHTRVIGLFPADTDMDALVGSLVREYAPEPLPPHRVEPLEDKDWTRAWMDTFKPMRFGERLWIVPSWCEPPSPGDVNILLDPGLAFGTGTHATTRLCLEWLDGQALNGKEVLDYGCGSGILAIAAAKLGASHIRAVDIDPQALVATADNAARNGCEALIEPLLPGQLPPMQFDLLTANILATPLIELAPTLSALVRPGGAMVLSGILPDQADAVAAAYRPAFEVGPSVEQDGWVRLSGTRT</sequence>
<keyword evidence="7" id="KW-0687">Ribonucleoprotein</keyword>
<evidence type="ECO:0000256" key="1">
    <source>
        <dbReference type="ARBA" id="ARBA00009741"/>
    </source>
</evidence>
<dbReference type="OrthoDB" id="9785995at2"/>
<feature type="binding site" evidence="6">
    <location>
        <position position="166"/>
    </location>
    <ligand>
        <name>S-adenosyl-L-methionine</name>
        <dbReference type="ChEBI" id="CHEBI:59789"/>
    </ligand>
</feature>
<evidence type="ECO:0000313" key="7">
    <source>
        <dbReference type="EMBL" id="SCZ52028.1"/>
    </source>
</evidence>
<evidence type="ECO:0000313" key="8">
    <source>
        <dbReference type="Proteomes" id="UP000199648"/>
    </source>
</evidence>
<dbReference type="Proteomes" id="UP000199648">
    <property type="component" value="Unassembled WGS sequence"/>
</dbReference>
<dbReference type="Pfam" id="PF06325">
    <property type="entry name" value="PrmA"/>
    <property type="match status" value="1"/>
</dbReference>
<keyword evidence="7" id="KW-0689">Ribosomal protein</keyword>
<feature type="binding site" evidence="6">
    <location>
        <position position="188"/>
    </location>
    <ligand>
        <name>S-adenosyl-L-methionine</name>
        <dbReference type="ChEBI" id="CHEBI:59789"/>
    </ligand>
</feature>
<accession>A0A1G5PRK2</accession>
<organism evidence="7 8">
    <name type="scientific">Thiohalomonas denitrificans</name>
    <dbReference type="NCBI Taxonomy" id="415747"/>
    <lineage>
        <taxon>Bacteria</taxon>
        <taxon>Pseudomonadati</taxon>
        <taxon>Pseudomonadota</taxon>
        <taxon>Gammaproteobacteria</taxon>
        <taxon>Thiohalomonadales</taxon>
        <taxon>Thiohalomonadaceae</taxon>
        <taxon>Thiohalomonas</taxon>
    </lineage>
</organism>
<evidence type="ECO:0000256" key="3">
    <source>
        <dbReference type="ARBA" id="ARBA00022603"/>
    </source>
</evidence>
<comment type="subcellular location">
    <subcellularLocation>
        <location evidence="6">Cytoplasm</location>
    </subcellularLocation>
</comment>
<dbReference type="RefSeq" id="WP_092992578.1">
    <property type="nucleotide sequence ID" value="NZ_FMWD01000002.1"/>
</dbReference>
<feature type="binding site" evidence="6">
    <location>
        <position position="145"/>
    </location>
    <ligand>
        <name>S-adenosyl-L-methionine</name>
        <dbReference type="ChEBI" id="CHEBI:59789"/>
    </ligand>
</feature>
<comment type="catalytic activity">
    <reaction evidence="6">
        <text>L-lysyl-[protein] + 3 S-adenosyl-L-methionine = N(6),N(6),N(6)-trimethyl-L-lysyl-[protein] + 3 S-adenosyl-L-homocysteine + 3 H(+)</text>
        <dbReference type="Rhea" id="RHEA:54192"/>
        <dbReference type="Rhea" id="RHEA-COMP:9752"/>
        <dbReference type="Rhea" id="RHEA-COMP:13826"/>
        <dbReference type="ChEBI" id="CHEBI:15378"/>
        <dbReference type="ChEBI" id="CHEBI:29969"/>
        <dbReference type="ChEBI" id="CHEBI:57856"/>
        <dbReference type="ChEBI" id="CHEBI:59789"/>
        <dbReference type="ChEBI" id="CHEBI:61961"/>
    </reaction>
</comment>
<dbReference type="AlphaFoldDB" id="A0A1G5PRK2"/>
<keyword evidence="5 6" id="KW-0949">S-adenosyl-L-methionine</keyword>
<evidence type="ECO:0000256" key="6">
    <source>
        <dbReference type="HAMAP-Rule" id="MF_00735"/>
    </source>
</evidence>
<reference evidence="7 8" key="1">
    <citation type="submission" date="2016-10" db="EMBL/GenBank/DDBJ databases">
        <authorList>
            <person name="de Groot N.N."/>
        </authorList>
    </citation>
    <scope>NUCLEOTIDE SEQUENCE [LARGE SCALE GENOMIC DNA]</scope>
    <source>
        <strain evidence="7 8">HLD2</strain>
    </source>
</reference>
<keyword evidence="4 6" id="KW-0808">Transferase</keyword>
<proteinExistence type="inferred from homology"/>
<comment type="function">
    <text evidence="6">Methylates ribosomal protein L11.</text>
</comment>
<dbReference type="GO" id="GO:0005840">
    <property type="term" value="C:ribosome"/>
    <property type="evidence" value="ECO:0007669"/>
    <property type="project" value="UniProtKB-KW"/>
</dbReference>
<gene>
    <name evidence="6" type="primary">prmA</name>
    <name evidence="7" type="ORF">SAMN03097708_00651</name>
</gene>
<keyword evidence="8" id="KW-1185">Reference proteome</keyword>
<dbReference type="InterPro" id="IPR050078">
    <property type="entry name" value="Ribosomal_L11_MeTrfase_PrmA"/>
</dbReference>
<dbReference type="Gene3D" id="3.40.50.150">
    <property type="entry name" value="Vaccinia Virus protein VP39"/>
    <property type="match status" value="1"/>
</dbReference>
<comment type="similarity">
    <text evidence="1 6">Belongs to the methyltransferase superfamily. PrmA family.</text>
</comment>
<dbReference type="InterPro" id="IPR029063">
    <property type="entry name" value="SAM-dependent_MTases_sf"/>
</dbReference>
<dbReference type="PIRSF" id="PIRSF000401">
    <property type="entry name" value="RPL11_MTase"/>
    <property type="match status" value="1"/>
</dbReference>
<evidence type="ECO:0000256" key="5">
    <source>
        <dbReference type="ARBA" id="ARBA00022691"/>
    </source>
</evidence>
<keyword evidence="3 6" id="KW-0489">Methyltransferase</keyword>
<dbReference type="NCBIfam" id="TIGR00406">
    <property type="entry name" value="prmA"/>
    <property type="match status" value="1"/>
</dbReference>
<dbReference type="HAMAP" id="MF_00735">
    <property type="entry name" value="Methyltr_PrmA"/>
    <property type="match status" value="1"/>
</dbReference>
<protein>
    <recommendedName>
        <fullName evidence="6">Ribosomal protein L11 methyltransferase</fullName>
        <shortName evidence="6">L11 Mtase</shortName>
        <ecNumber evidence="6">2.1.1.-</ecNumber>
    </recommendedName>
</protein>
<dbReference type="EMBL" id="FMWD01000002">
    <property type="protein sequence ID" value="SCZ52028.1"/>
    <property type="molecule type" value="Genomic_DNA"/>
</dbReference>
<dbReference type="InterPro" id="IPR004498">
    <property type="entry name" value="Ribosomal_PrmA_MeTrfase"/>
</dbReference>
<dbReference type="EC" id="2.1.1.-" evidence="6"/>
<name>A0A1G5PRK2_9GAMM</name>
<dbReference type="SUPFAM" id="SSF53335">
    <property type="entry name" value="S-adenosyl-L-methionine-dependent methyltransferases"/>
    <property type="match status" value="1"/>
</dbReference>
<evidence type="ECO:0000256" key="4">
    <source>
        <dbReference type="ARBA" id="ARBA00022679"/>
    </source>
</evidence>